<accession>A0A9D1GSI1</accession>
<dbReference type="AlphaFoldDB" id="A0A9D1GSI1"/>
<organism evidence="2 3">
    <name type="scientific">Candidatus Pelethenecus faecipullorum</name>
    <dbReference type="NCBI Taxonomy" id="2840900"/>
    <lineage>
        <taxon>Bacteria</taxon>
        <taxon>Bacillati</taxon>
        <taxon>Mycoplasmatota</taxon>
        <taxon>Mollicutes</taxon>
        <taxon>Candidatus Pelethenecus</taxon>
    </lineage>
</organism>
<dbReference type="Pfam" id="PF08445">
    <property type="entry name" value="FR47"/>
    <property type="match status" value="1"/>
</dbReference>
<name>A0A9D1GSI1_9MOLU</name>
<dbReference type="InterPro" id="IPR000182">
    <property type="entry name" value="GNAT_dom"/>
</dbReference>
<evidence type="ECO:0000313" key="3">
    <source>
        <dbReference type="Proteomes" id="UP000886758"/>
    </source>
</evidence>
<feature type="domain" description="N-acetyltransferase" evidence="1">
    <location>
        <begin position="132"/>
        <end position="267"/>
    </location>
</feature>
<protein>
    <recommendedName>
        <fullName evidence="1">N-acetyltransferase domain-containing protein</fullName>
    </recommendedName>
</protein>
<reference evidence="2" key="2">
    <citation type="journal article" date="2021" name="PeerJ">
        <title>Extensive microbial diversity within the chicken gut microbiome revealed by metagenomics and culture.</title>
        <authorList>
            <person name="Gilroy R."/>
            <person name="Ravi A."/>
            <person name="Getino M."/>
            <person name="Pursley I."/>
            <person name="Horton D.L."/>
            <person name="Alikhan N.F."/>
            <person name="Baker D."/>
            <person name="Gharbi K."/>
            <person name="Hall N."/>
            <person name="Watson M."/>
            <person name="Adriaenssens E.M."/>
            <person name="Foster-Nyarko E."/>
            <person name="Jarju S."/>
            <person name="Secka A."/>
            <person name="Antonio M."/>
            <person name="Oren A."/>
            <person name="Chaudhuri R.R."/>
            <person name="La Ragione R."/>
            <person name="Hildebrand F."/>
            <person name="Pallen M.J."/>
        </authorList>
    </citation>
    <scope>NUCLEOTIDE SEQUENCE</scope>
    <source>
        <strain evidence="2">ChiW17-6978</strain>
    </source>
</reference>
<dbReference type="PROSITE" id="PS51186">
    <property type="entry name" value="GNAT"/>
    <property type="match status" value="1"/>
</dbReference>
<gene>
    <name evidence="2" type="ORF">IAD46_02860</name>
</gene>
<dbReference type="EMBL" id="DVLF01000091">
    <property type="protein sequence ID" value="HIT49946.1"/>
    <property type="molecule type" value="Genomic_DNA"/>
</dbReference>
<comment type="caution">
    <text evidence="2">The sequence shown here is derived from an EMBL/GenBank/DDBJ whole genome shotgun (WGS) entry which is preliminary data.</text>
</comment>
<dbReference type="InterPro" id="IPR016181">
    <property type="entry name" value="Acyl_CoA_acyltransferase"/>
</dbReference>
<dbReference type="Gene3D" id="3.40.630.30">
    <property type="match status" value="1"/>
</dbReference>
<sequence length="267" mass="30222">MFLVYENGEAFWQDNEMLLKKNRLETVFFESNAKGLTDSRKGFAVKVEEGSRILVALSYLHHPMVLFGDPNLCASLAEGLIAKNLCFQRVLGKKELTEEFLKQYERRVGGHHQISHQLAIMTCSVCADCNTDMVEQATLNDVDAVFSLLKEASKEMKTDAPDYETILSQIHDFAVIRKQGTIISLAKRVRQTSDLCAISAVFTVFSERGKGLARKTVTYLTKTILKKGKIPYLFVDQSNPVSNHLYLSIGYRYAIEQIEISYCPFNK</sequence>
<dbReference type="InterPro" id="IPR013653">
    <property type="entry name" value="GCN5-like_dom"/>
</dbReference>
<evidence type="ECO:0000313" key="2">
    <source>
        <dbReference type="EMBL" id="HIT49946.1"/>
    </source>
</evidence>
<dbReference type="Proteomes" id="UP000886758">
    <property type="component" value="Unassembled WGS sequence"/>
</dbReference>
<reference evidence="2" key="1">
    <citation type="submission" date="2020-10" db="EMBL/GenBank/DDBJ databases">
        <authorList>
            <person name="Gilroy R."/>
        </authorList>
    </citation>
    <scope>NUCLEOTIDE SEQUENCE</scope>
    <source>
        <strain evidence="2">ChiW17-6978</strain>
    </source>
</reference>
<proteinExistence type="predicted"/>
<dbReference type="GO" id="GO:0016747">
    <property type="term" value="F:acyltransferase activity, transferring groups other than amino-acyl groups"/>
    <property type="evidence" value="ECO:0007669"/>
    <property type="project" value="InterPro"/>
</dbReference>
<dbReference type="SUPFAM" id="SSF55729">
    <property type="entry name" value="Acyl-CoA N-acyltransferases (Nat)"/>
    <property type="match status" value="1"/>
</dbReference>
<evidence type="ECO:0000259" key="1">
    <source>
        <dbReference type="PROSITE" id="PS51186"/>
    </source>
</evidence>